<dbReference type="GO" id="GO:0004789">
    <property type="term" value="F:thiamine-phosphate diphosphorylase activity"/>
    <property type="evidence" value="ECO:0007669"/>
    <property type="project" value="UniProtKB-UniRule"/>
</dbReference>
<dbReference type="GO" id="GO:0000287">
    <property type="term" value="F:magnesium ion binding"/>
    <property type="evidence" value="ECO:0007669"/>
    <property type="project" value="UniProtKB-UniRule"/>
</dbReference>
<dbReference type="PANTHER" id="PTHR20857:SF15">
    <property type="entry name" value="THIAMINE-PHOSPHATE SYNTHASE"/>
    <property type="match status" value="1"/>
</dbReference>
<dbReference type="Proteomes" id="UP000315995">
    <property type="component" value="Chromosome"/>
</dbReference>
<keyword evidence="5 9" id="KW-0784">Thiamine biosynthesis</keyword>
<evidence type="ECO:0000256" key="9">
    <source>
        <dbReference type="HAMAP-Rule" id="MF_00097"/>
    </source>
</evidence>
<comment type="function">
    <text evidence="9">Condenses 4-methyl-5-(beta-hydroxyethyl)thiazole monophosphate (THZ-P) and 2-methyl-4-amino-5-hydroxymethyl pyrimidine pyrophosphate (HMP-PP) to form thiamine monophosphate (TMP).</text>
</comment>
<evidence type="ECO:0000313" key="14">
    <source>
        <dbReference type="Proteomes" id="UP000315995"/>
    </source>
</evidence>
<comment type="catalytic activity">
    <reaction evidence="6 9 10">
        <text>4-methyl-5-(2-phosphooxyethyl)-thiazole + 4-amino-2-methyl-5-(diphosphooxymethyl)pyrimidine + H(+) = thiamine phosphate + diphosphate</text>
        <dbReference type="Rhea" id="RHEA:22328"/>
        <dbReference type="ChEBI" id="CHEBI:15378"/>
        <dbReference type="ChEBI" id="CHEBI:33019"/>
        <dbReference type="ChEBI" id="CHEBI:37575"/>
        <dbReference type="ChEBI" id="CHEBI:57841"/>
        <dbReference type="ChEBI" id="CHEBI:58296"/>
        <dbReference type="EC" id="2.5.1.3"/>
    </reaction>
</comment>
<organism evidence="13 14">
    <name type="scientific">Persicimonas caeni</name>
    <dbReference type="NCBI Taxonomy" id="2292766"/>
    <lineage>
        <taxon>Bacteria</taxon>
        <taxon>Deltaproteobacteria</taxon>
        <taxon>Bradymonadales</taxon>
        <taxon>Bradymonadaceae</taxon>
        <taxon>Persicimonas</taxon>
    </lineage>
</organism>
<dbReference type="GO" id="GO:0009229">
    <property type="term" value="P:thiamine diphosphate biosynthetic process"/>
    <property type="evidence" value="ECO:0007669"/>
    <property type="project" value="UniProtKB-UniRule"/>
</dbReference>
<dbReference type="GO" id="GO:0005737">
    <property type="term" value="C:cytoplasm"/>
    <property type="evidence" value="ECO:0007669"/>
    <property type="project" value="TreeGrafter"/>
</dbReference>
<dbReference type="EC" id="2.5.1.3" evidence="9"/>
<evidence type="ECO:0000256" key="4">
    <source>
        <dbReference type="ARBA" id="ARBA00022842"/>
    </source>
</evidence>
<accession>A0A5B8Y1L4</accession>
<evidence type="ECO:0000256" key="2">
    <source>
        <dbReference type="ARBA" id="ARBA00022679"/>
    </source>
</evidence>
<evidence type="ECO:0000256" key="8">
    <source>
        <dbReference type="ARBA" id="ARBA00047883"/>
    </source>
</evidence>
<dbReference type="Pfam" id="PF02581">
    <property type="entry name" value="TMP-TENI"/>
    <property type="match status" value="1"/>
</dbReference>
<dbReference type="AlphaFoldDB" id="A0A4Y6PP00"/>
<dbReference type="GO" id="GO:0009228">
    <property type="term" value="P:thiamine biosynthetic process"/>
    <property type="evidence" value="ECO:0007669"/>
    <property type="project" value="UniProtKB-KW"/>
</dbReference>
<dbReference type="NCBIfam" id="TIGR00693">
    <property type="entry name" value="thiE"/>
    <property type="match status" value="1"/>
</dbReference>
<reference evidence="13 14" key="1">
    <citation type="submission" date="2019-06" db="EMBL/GenBank/DDBJ databases">
        <title>Persicimonas caeni gen. nov., sp. nov., a predatory bacterium isolated from solar saltern.</title>
        <authorList>
            <person name="Wang S."/>
        </authorList>
    </citation>
    <scope>NUCLEOTIDE SEQUENCE [LARGE SCALE GENOMIC DNA]</scope>
    <source>
        <strain evidence="13 14">YN101</strain>
    </source>
</reference>
<feature type="domain" description="Thiamine phosphate synthase/TenI" evidence="12">
    <location>
        <begin position="18"/>
        <end position="199"/>
    </location>
</feature>
<keyword evidence="4 9" id="KW-0460">Magnesium</keyword>
<evidence type="ECO:0000256" key="1">
    <source>
        <dbReference type="ARBA" id="ARBA00005165"/>
    </source>
</evidence>
<keyword evidence="2 9" id="KW-0808">Transferase</keyword>
<dbReference type="InterPro" id="IPR036206">
    <property type="entry name" value="ThiamineP_synth_sf"/>
</dbReference>
<comment type="caution">
    <text evidence="9">Lacks conserved residue(s) required for the propagation of feature annotation.</text>
</comment>
<name>A0A4Y6PP00_PERCE</name>
<dbReference type="InterPro" id="IPR013785">
    <property type="entry name" value="Aldolase_TIM"/>
</dbReference>
<dbReference type="FunFam" id="3.20.20.70:FF:000096">
    <property type="entry name" value="Thiamine-phosphate synthase"/>
    <property type="match status" value="1"/>
</dbReference>
<feature type="binding site" evidence="9">
    <location>
        <position position="118"/>
    </location>
    <ligand>
        <name>4-amino-2-methyl-5-(diphosphooxymethyl)pyrimidine</name>
        <dbReference type="ChEBI" id="CHEBI:57841"/>
    </ligand>
</feature>
<dbReference type="EMBL" id="CP041186">
    <property type="protein sequence ID" value="QDG50056.1"/>
    <property type="molecule type" value="Genomic_DNA"/>
</dbReference>
<comment type="cofactor">
    <cofactor evidence="9">
        <name>Mg(2+)</name>
        <dbReference type="ChEBI" id="CHEBI:18420"/>
    </cofactor>
    <text evidence="9">Binds 1 Mg(2+) ion per subunit.</text>
</comment>
<evidence type="ECO:0000256" key="6">
    <source>
        <dbReference type="ARBA" id="ARBA00047334"/>
    </source>
</evidence>
<proteinExistence type="inferred from homology"/>
<dbReference type="UniPathway" id="UPA00060">
    <property type="reaction ID" value="UER00141"/>
</dbReference>
<evidence type="ECO:0000313" key="13">
    <source>
        <dbReference type="EMBL" id="QDG50056.1"/>
    </source>
</evidence>
<accession>A0A4Y6PP00</accession>
<dbReference type="Gene3D" id="3.20.20.70">
    <property type="entry name" value="Aldolase class I"/>
    <property type="match status" value="1"/>
</dbReference>
<evidence type="ECO:0000256" key="5">
    <source>
        <dbReference type="ARBA" id="ARBA00022977"/>
    </source>
</evidence>
<feature type="binding site" evidence="9">
    <location>
        <position position="81"/>
    </location>
    <ligand>
        <name>Mg(2+)</name>
        <dbReference type="ChEBI" id="CHEBI:18420"/>
    </ligand>
</feature>
<protein>
    <recommendedName>
        <fullName evidence="9">Thiamine-phosphate synthase</fullName>
        <shortName evidence="9">TP synthase</shortName>
        <shortName evidence="9">TPS</shortName>
        <ecNumber evidence="9">2.5.1.3</ecNumber>
    </recommendedName>
    <alternativeName>
        <fullName evidence="9">Thiamine-phosphate pyrophosphorylase</fullName>
        <shortName evidence="9">TMP pyrophosphorylase</shortName>
        <shortName evidence="9">TMP-PPase</shortName>
    </alternativeName>
</protein>
<evidence type="ECO:0000256" key="10">
    <source>
        <dbReference type="RuleBase" id="RU003826"/>
    </source>
</evidence>
<dbReference type="PANTHER" id="PTHR20857">
    <property type="entry name" value="THIAMINE-PHOSPHATE PYROPHOSPHORYLASE"/>
    <property type="match status" value="1"/>
</dbReference>
<dbReference type="InterPro" id="IPR022998">
    <property type="entry name" value="ThiamineP_synth_TenI"/>
</dbReference>
<comment type="pathway">
    <text evidence="1 9 11">Cofactor biosynthesis; thiamine diphosphate biosynthesis; thiamine phosphate from 4-amino-2-methyl-5-diphosphomethylpyrimidine and 4-methyl-5-(2-phosphoethyl)-thiazole: step 1/1.</text>
</comment>
<evidence type="ECO:0000256" key="11">
    <source>
        <dbReference type="RuleBase" id="RU004253"/>
    </source>
</evidence>
<dbReference type="SUPFAM" id="SSF51391">
    <property type="entry name" value="Thiamin phosphate synthase"/>
    <property type="match status" value="1"/>
</dbReference>
<feature type="binding site" evidence="9">
    <location>
        <begin position="48"/>
        <end position="52"/>
    </location>
    <ligand>
        <name>4-amino-2-methyl-5-(diphosphooxymethyl)pyrimidine</name>
        <dbReference type="ChEBI" id="CHEBI:57841"/>
    </ligand>
</feature>
<gene>
    <name evidence="9 13" type="primary">thiE</name>
    <name evidence="13" type="ORF">FIV42_04680</name>
</gene>
<evidence type="ECO:0000259" key="12">
    <source>
        <dbReference type="Pfam" id="PF02581"/>
    </source>
</evidence>
<feature type="binding site" evidence="9">
    <location>
        <position position="80"/>
    </location>
    <ligand>
        <name>4-amino-2-methyl-5-(diphosphooxymethyl)pyrimidine</name>
        <dbReference type="ChEBI" id="CHEBI:57841"/>
    </ligand>
</feature>
<evidence type="ECO:0000256" key="7">
    <source>
        <dbReference type="ARBA" id="ARBA00047851"/>
    </source>
</evidence>
<dbReference type="InterPro" id="IPR034291">
    <property type="entry name" value="TMP_synthase"/>
</dbReference>
<comment type="catalytic activity">
    <reaction evidence="7 9 10">
        <text>2-(2-carboxy-4-methylthiazol-5-yl)ethyl phosphate + 4-amino-2-methyl-5-(diphosphooxymethyl)pyrimidine + 2 H(+) = thiamine phosphate + CO2 + diphosphate</text>
        <dbReference type="Rhea" id="RHEA:47848"/>
        <dbReference type="ChEBI" id="CHEBI:15378"/>
        <dbReference type="ChEBI" id="CHEBI:16526"/>
        <dbReference type="ChEBI" id="CHEBI:33019"/>
        <dbReference type="ChEBI" id="CHEBI:37575"/>
        <dbReference type="ChEBI" id="CHEBI:57841"/>
        <dbReference type="ChEBI" id="CHEBI:62890"/>
        <dbReference type="EC" id="2.5.1.3"/>
    </reaction>
</comment>
<dbReference type="HAMAP" id="MF_00097">
    <property type="entry name" value="TMP_synthase"/>
    <property type="match status" value="1"/>
</dbReference>
<keyword evidence="14" id="KW-1185">Reference proteome</keyword>
<keyword evidence="3 9" id="KW-0479">Metal-binding</keyword>
<sequence length="223" mass="23456">MRVSSRQEKLERTDWRAYVILDPRFLHKERDLLETAQLALRGGAGVLQLRDKESDAQTLVERAQALQDLCDGYDALFIVNDRVDVALAAGCDGVHLGPHDIPVERARAIAPDLVIGSSAGTAEVAKFLQGQGADYLGVGAIYDAHPSKPDASAPRGPQAVALVTSQVEIPVVGIGGITADNAAAVSAHGAAGVAVIRQVVASDDPEAATRALRQAVDRGLKSR</sequence>
<dbReference type="RefSeq" id="WP_141196552.1">
    <property type="nucleotide sequence ID" value="NZ_CP041186.1"/>
</dbReference>
<feature type="binding site" evidence="9">
    <location>
        <position position="176"/>
    </location>
    <ligand>
        <name>2-[(2R,5Z)-2-carboxy-4-methylthiazol-5(2H)-ylidene]ethyl phosphate</name>
        <dbReference type="ChEBI" id="CHEBI:62899"/>
    </ligand>
</feature>
<dbReference type="OrthoDB" id="9810880at2"/>
<comment type="similarity">
    <text evidence="9 10">Belongs to the thiamine-phosphate synthase family.</text>
</comment>
<dbReference type="CDD" id="cd00564">
    <property type="entry name" value="TMP_TenI"/>
    <property type="match status" value="1"/>
</dbReference>
<evidence type="ECO:0000256" key="3">
    <source>
        <dbReference type="ARBA" id="ARBA00022723"/>
    </source>
</evidence>
<comment type="catalytic activity">
    <reaction evidence="8 9 10">
        <text>2-[(2R,5Z)-2-carboxy-4-methylthiazol-5(2H)-ylidene]ethyl phosphate + 4-amino-2-methyl-5-(diphosphooxymethyl)pyrimidine + 2 H(+) = thiamine phosphate + CO2 + diphosphate</text>
        <dbReference type="Rhea" id="RHEA:47844"/>
        <dbReference type="ChEBI" id="CHEBI:15378"/>
        <dbReference type="ChEBI" id="CHEBI:16526"/>
        <dbReference type="ChEBI" id="CHEBI:33019"/>
        <dbReference type="ChEBI" id="CHEBI:37575"/>
        <dbReference type="ChEBI" id="CHEBI:57841"/>
        <dbReference type="ChEBI" id="CHEBI:62899"/>
        <dbReference type="EC" id="2.5.1.3"/>
    </reaction>
</comment>
<feature type="binding site" evidence="9">
    <location>
        <position position="100"/>
    </location>
    <ligand>
        <name>Mg(2+)</name>
        <dbReference type="ChEBI" id="CHEBI:18420"/>
    </ligand>
</feature>